<dbReference type="PANTHER" id="PTHR43671">
    <property type="entry name" value="SERINE/THREONINE-PROTEIN KINASE NEK"/>
    <property type="match status" value="1"/>
</dbReference>
<feature type="transmembrane region" description="Helical" evidence="7">
    <location>
        <begin position="369"/>
        <end position="388"/>
    </location>
</feature>
<evidence type="ECO:0000256" key="5">
    <source>
        <dbReference type="ARBA" id="ARBA00022840"/>
    </source>
</evidence>
<protein>
    <recommendedName>
        <fullName evidence="1">non-specific serine/threonine protein kinase</fullName>
        <ecNumber evidence="1">2.7.11.1</ecNumber>
    </recommendedName>
</protein>
<feature type="domain" description="Protein kinase" evidence="8">
    <location>
        <begin position="1088"/>
        <end position="1629"/>
    </location>
</feature>
<keyword evidence="5" id="KW-0067">ATP-binding</keyword>
<dbReference type="OrthoDB" id="378344at2759"/>
<dbReference type="PANTHER" id="PTHR43671:SF13">
    <property type="entry name" value="SERINE_THREONINE-PROTEIN KINASE NEK2"/>
    <property type="match status" value="1"/>
</dbReference>
<keyword evidence="2 9" id="KW-0808">Transferase</keyword>
<evidence type="ECO:0000259" key="8">
    <source>
        <dbReference type="PROSITE" id="PS50011"/>
    </source>
</evidence>
<evidence type="ECO:0000256" key="4">
    <source>
        <dbReference type="ARBA" id="ARBA00022777"/>
    </source>
</evidence>
<evidence type="ECO:0000313" key="9">
    <source>
        <dbReference type="EMBL" id="SCP02617.1"/>
    </source>
</evidence>
<dbReference type="GO" id="GO:0005524">
    <property type="term" value="F:ATP binding"/>
    <property type="evidence" value="ECO:0007669"/>
    <property type="project" value="UniProtKB-KW"/>
</dbReference>
<dbReference type="InterPro" id="IPR050660">
    <property type="entry name" value="NEK_Ser/Thr_kinase"/>
</dbReference>
<keyword evidence="4 9" id="KW-0418">Kinase</keyword>
<keyword evidence="7" id="KW-0472">Membrane</keyword>
<evidence type="ECO:0000256" key="7">
    <source>
        <dbReference type="SAM" id="Phobius"/>
    </source>
</evidence>
<evidence type="ECO:0000256" key="6">
    <source>
        <dbReference type="SAM" id="MobiDB-lite"/>
    </source>
</evidence>
<accession>A0A1D3TCL0</accession>
<dbReference type="EMBL" id="LT594634">
    <property type="protein sequence ID" value="SCP02617.1"/>
    <property type="molecule type" value="Genomic_DNA"/>
</dbReference>
<feature type="region of interest" description="Disordered" evidence="6">
    <location>
        <begin position="835"/>
        <end position="860"/>
    </location>
</feature>
<organism evidence="9 10">
    <name type="scientific">Plasmodium malariae</name>
    <dbReference type="NCBI Taxonomy" id="5858"/>
    <lineage>
        <taxon>Eukaryota</taxon>
        <taxon>Sar</taxon>
        <taxon>Alveolata</taxon>
        <taxon>Apicomplexa</taxon>
        <taxon>Aconoidasida</taxon>
        <taxon>Haemosporida</taxon>
        <taxon>Plasmodiidae</taxon>
        <taxon>Plasmodium</taxon>
        <taxon>Plasmodium (Plasmodium)</taxon>
    </lineage>
</organism>
<dbReference type="Gene3D" id="1.10.510.10">
    <property type="entry name" value="Transferase(Phosphotransferase) domain 1"/>
    <property type="match status" value="3"/>
</dbReference>
<dbReference type="OMA" id="ILEFMLH"/>
<dbReference type="InterPro" id="IPR011009">
    <property type="entry name" value="Kinase-like_dom_sf"/>
</dbReference>
<evidence type="ECO:0000256" key="1">
    <source>
        <dbReference type="ARBA" id="ARBA00012513"/>
    </source>
</evidence>
<dbReference type="SUPFAM" id="SSF56112">
    <property type="entry name" value="Protein kinase-like (PK-like)"/>
    <property type="match status" value="2"/>
</dbReference>
<dbReference type="EC" id="2.7.11.1" evidence="1"/>
<dbReference type="GO" id="GO:0004674">
    <property type="term" value="F:protein serine/threonine kinase activity"/>
    <property type="evidence" value="ECO:0007669"/>
    <property type="project" value="UniProtKB-EC"/>
</dbReference>
<proteinExistence type="predicted"/>
<reference evidence="9 10" key="1">
    <citation type="submission" date="2016-06" db="EMBL/GenBank/DDBJ databases">
        <authorList>
            <consortium name="Pathogen Informatics"/>
        </authorList>
    </citation>
    <scope>NUCLEOTIDE SEQUENCE [LARGE SCALE GENOMIC DNA]</scope>
</reference>
<evidence type="ECO:0000256" key="2">
    <source>
        <dbReference type="ARBA" id="ARBA00022679"/>
    </source>
</evidence>
<feature type="transmembrane region" description="Helical" evidence="7">
    <location>
        <begin position="1945"/>
        <end position="1965"/>
    </location>
</feature>
<dbReference type="VEuPathDB" id="PlasmoDB:PmUG01_13026400"/>
<dbReference type="Proteomes" id="UP000219813">
    <property type="component" value="Chromosome 13"/>
</dbReference>
<name>A0A1D3TCL0_PLAMA</name>
<dbReference type="KEGG" id="pmal:PMUG01_13026400"/>
<sequence length="1998" mass="239359">MKNYSAEKEAGEGTIGGGTKKEIRCTPLNSDNDKCYEDNHDISGYSLNKFCSISLRTILSRKKKKLRKILSCVPSKKYSKLYPHKRTNNLIYKVGKKSRYFLNRTNYKVLFSPSNFEKSILSLYKINYSVLKKCNYVKRKIFHIFRKNELRTKHSSYAIYDSYDKKLKNIFINFIFRHHTYIYFIFNIDEKYLSLLRNKFIFNTVITSKKKGLSKPCNFMLSKKRVLRTVNRKMTKYEKRYHCLIDVILRLIRKKNLIITFCSNIKYITVLMIEIENFEKIIKYLLILKNFITTYKQFFVNVLGFFSHHKLYSCRDISSGLLYRENVFVQKRDDNFTFIQRNNNDRKASTCVHVSGIDDKLFHQMCFSFIYLFIQVFITYVQLLLSGLTKYKEDAKKRYILFKIIVSNTYGILRIRKRKKTENNILINSRGNIFFLLKGMTSRRKIRSRLYRSCTFISLIDTVVKTLNKDWIRLSLFFHNSRWINYIGRILIDFLLTLLRGINIRYSQNEKIELTFKNNKHTKYRMYEQKMENLFTQIEYQIIYMFFKKKFLYCFEKFLMLNNDKYSMEGDHTNFIKTAENIIYTIIYNSKGEKRILFYKYYKIYIEIVHMIRETNVTKKKKHTFVNYFYTSNGETLKRDSGNDCSSSSSWGKIFGKKNLPQHRHEFYVQITNRIFLLYVMLSYLKKSKRATKFMKIFLKIFFLISEQKNFALQFYFYKIKILEHLLNYTDNSTLGGRKFHHTSIGNLSNIFPLNGKQLPYGKGAKKGKNKGKRKKQFLDNFHYSLNSSSKEECRKSNTKNVFIPQISLNRIFNSSKFSVENNTKVFSTSRFVEPSFHSSSSNRLDHQSIGSCRSHSLREERSKSSSSKCYYWKNKNLRSHKKYTMSEGYIRISKCNKNSAYCSNSLGGKNNYPDSMIVSHVKNKHESKFVNKYNESPSIMKWTILLIFSLIISYNKKDLNNFYFNENFYDDYKKVNKYIERKIFTKNNKIKILHLKNFLKILNKLFSFHRLVNSEHLPIMNILQSYLNSGKSSCKGSWKSNCNGKKSGNGNRKRVNEMVHRAVRLTQNNEQLQILYNISIIKNLTHLKFLKKINEDGNGKIYMCSYSVFSDQPFIMKLISIKKDVNENYIFKNIFNEIKCLLKFQYVNSRICQVYEYGVVKNDDNRNYFTYYILMKYYDCNLKQYINNLHSNYLEQREIIKNEEFPSPPSKKENKTSNLHLRRRKILQKLTIKKKKKKKNHAFCEKKKQLYKNKSITFYYHVMKKITHMRIIDLQYALLVLKIFNQIVEQIMSIHKRGIVHFDINTSNILMNYSELIPLLICCNTSHKKVMFSEKGEVSFPKECNTSPNAVATYSYTATSAVISTTVNVSGLQRKDDNIMIRYLNVPQVPAICVESRKVSIGHGLIYIPSIVINDFGESKFFFNNNDFLFFRINRGNEILSSPELMMNNNWRKKVCHVVTKGAHVGKETNNRGNECAKFKNIIKRRDKLLAPFTRKNNCNRIRKRTNSFGSYESLSFKPCKCLEKIVAIIKKKLQKKHKFEKRKMYIQKSDIWLLGCVLFEMFTNESLMNVHNFLYIKIYEKKDLLDEIIYKKIKNNFEEIYHFFNYFFQFDLKKRKSLNDIYIHIKVIYNTYVKKLKKERELLRIIQRNIAHDYRMYSDSNKDDRGNLFHNMIHIGYDTYFFDSKTVKYYKKIDRLLYYEEKGKRNGDYYLYSKKKFLTFLILTRLQRKRSLFTDKCNFVFYTFNNKVYFGQYSSNMCKAHDCSRIPFSIEKVKKILHFLITHNIVKIYNFYFIFKMNEGVKGFLRLNNLNKRMIYSFSSIFCEESIPSDSRRNSDVTNVQVLYFKKKLFYKKSKNTKKVFYKYLNFLSSKKYKPIFKKFCKYSKIKIYNKNDLKNLSYFFLFFFINTHLKLHTNSIDENKKYFFILNSDQNCEYNSFYNTHILSYNFSNVFLCFFFFVIFEINIEELFFFFKTDTTVSFSDMDISLFKEIMNNFF</sequence>
<keyword evidence="7" id="KW-1133">Transmembrane helix</keyword>
<keyword evidence="7" id="KW-0812">Transmembrane</keyword>
<dbReference type="InterPro" id="IPR000719">
    <property type="entry name" value="Prot_kinase_dom"/>
</dbReference>
<keyword evidence="3" id="KW-0547">Nucleotide-binding</keyword>
<gene>
    <name evidence="9" type="primary">PmUG01_13026400</name>
    <name evidence="9" type="ORF">PMUG01_13026400</name>
</gene>
<keyword evidence="10" id="KW-1185">Reference proteome</keyword>
<evidence type="ECO:0000313" key="10">
    <source>
        <dbReference type="Proteomes" id="UP000219813"/>
    </source>
</evidence>
<evidence type="ECO:0000256" key="3">
    <source>
        <dbReference type="ARBA" id="ARBA00022741"/>
    </source>
</evidence>
<dbReference type="GeneID" id="39870975"/>
<dbReference type="PROSITE" id="PS50011">
    <property type="entry name" value="PROTEIN_KINASE_DOM"/>
    <property type="match status" value="1"/>
</dbReference>
<dbReference type="RefSeq" id="XP_028863650.1">
    <property type="nucleotide sequence ID" value="XM_029007240.1"/>
</dbReference>